<name>A0A5J4QI39_9ZZZZ</name>
<dbReference type="InterPro" id="IPR018247">
    <property type="entry name" value="EF_Hand_1_Ca_BS"/>
</dbReference>
<dbReference type="EMBL" id="SNRY01003649">
    <property type="protein sequence ID" value="KAA6320233.1"/>
    <property type="molecule type" value="Genomic_DNA"/>
</dbReference>
<organism evidence="2">
    <name type="scientific">termite gut metagenome</name>
    <dbReference type="NCBI Taxonomy" id="433724"/>
    <lineage>
        <taxon>unclassified sequences</taxon>
        <taxon>metagenomes</taxon>
        <taxon>organismal metagenomes</taxon>
    </lineage>
</organism>
<dbReference type="InterPro" id="IPR002502">
    <property type="entry name" value="Amidase_domain"/>
</dbReference>
<comment type="caution">
    <text evidence="2">The sequence shown here is derived from an EMBL/GenBank/DDBJ whole genome shotgun (WGS) entry which is preliminary data.</text>
</comment>
<dbReference type="PANTHER" id="PTHR11022">
    <property type="entry name" value="PEPTIDOGLYCAN RECOGNITION PROTEIN"/>
    <property type="match status" value="1"/>
</dbReference>
<dbReference type="Pfam" id="PF01510">
    <property type="entry name" value="Amidase_2"/>
    <property type="match status" value="1"/>
</dbReference>
<accession>A0A5J4QI39</accession>
<protein>
    <recommendedName>
        <fullName evidence="1">N-acetylmuramoyl-L-alanine amidase domain-containing protein</fullName>
    </recommendedName>
</protein>
<dbReference type="AlphaFoldDB" id="A0A5J4QI39"/>
<dbReference type="GO" id="GO:0009253">
    <property type="term" value="P:peptidoglycan catabolic process"/>
    <property type="evidence" value="ECO:0007669"/>
    <property type="project" value="InterPro"/>
</dbReference>
<dbReference type="PROSITE" id="PS00018">
    <property type="entry name" value="EF_HAND_1"/>
    <property type="match status" value="1"/>
</dbReference>
<dbReference type="SMART" id="SM00644">
    <property type="entry name" value="Ami_2"/>
    <property type="match status" value="1"/>
</dbReference>
<gene>
    <name evidence="2" type="ORF">EZS27_029967</name>
</gene>
<sequence length="148" mass="16449">MKRIDRIVIHCSATKVTSDYTPEQLKKDHIARGFKTWGYHYYIRKTGAVIPMRPLDEIGAHASGYNANSAGICYEGGLDASGKPSDTRTAEQKKAMLSLLQELIAKHPIKHVNGHRDLSPDTNGDGIVEPSEWIKSCPCFDVKELKVI</sequence>
<evidence type="ECO:0000313" key="2">
    <source>
        <dbReference type="EMBL" id="KAA6320233.1"/>
    </source>
</evidence>
<dbReference type="FunFam" id="3.40.80.10:FF:000008">
    <property type="entry name" value="N-acetylmuramoyl-L-alanine amidase"/>
    <property type="match status" value="1"/>
</dbReference>
<feature type="domain" description="N-acetylmuramoyl-L-alanine amidase" evidence="1">
    <location>
        <begin position="1"/>
        <end position="127"/>
    </location>
</feature>
<dbReference type="GO" id="GO:0008745">
    <property type="term" value="F:N-acetylmuramoyl-L-alanine amidase activity"/>
    <property type="evidence" value="ECO:0007669"/>
    <property type="project" value="InterPro"/>
</dbReference>
<dbReference type="PANTHER" id="PTHR11022:SF41">
    <property type="entry name" value="PEPTIDOGLYCAN-RECOGNITION PROTEIN LC-RELATED"/>
    <property type="match status" value="1"/>
</dbReference>
<proteinExistence type="predicted"/>
<dbReference type="SUPFAM" id="SSF55846">
    <property type="entry name" value="N-acetylmuramoyl-L-alanine amidase-like"/>
    <property type="match status" value="1"/>
</dbReference>
<reference evidence="2" key="1">
    <citation type="submission" date="2019-03" db="EMBL/GenBank/DDBJ databases">
        <title>Single cell metagenomics reveals metabolic interactions within the superorganism composed of flagellate Streblomastix strix and complex community of Bacteroidetes bacteria on its surface.</title>
        <authorList>
            <person name="Treitli S.C."/>
            <person name="Kolisko M."/>
            <person name="Husnik F."/>
            <person name="Keeling P."/>
            <person name="Hampl V."/>
        </authorList>
    </citation>
    <scope>NUCLEOTIDE SEQUENCE</scope>
    <source>
        <strain evidence="2">STM</strain>
    </source>
</reference>
<evidence type="ECO:0000259" key="1">
    <source>
        <dbReference type="SMART" id="SM00644"/>
    </source>
</evidence>
<dbReference type="InterPro" id="IPR015510">
    <property type="entry name" value="PGRP"/>
</dbReference>
<dbReference type="CDD" id="cd06583">
    <property type="entry name" value="PGRP"/>
    <property type="match status" value="1"/>
</dbReference>
<dbReference type="InterPro" id="IPR036505">
    <property type="entry name" value="Amidase/PGRP_sf"/>
</dbReference>
<dbReference type="Gene3D" id="3.40.80.10">
    <property type="entry name" value="Peptidoglycan recognition protein-like"/>
    <property type="match status" value="1"/>
</dbReference>